<protein>
    <submittedName>
        <fullName evidence="3">tRNA A64-2'-O-ribosylphosphate transferase</fullName>
    </submittedName>
</protein>
<name>A0A4P9Y716_9FUNG</name>
<feature type="non-terminal residue" evidence="3">
    <location>
        <position position="460"/>
    </location>
</feature>
<reference evidence="4" key="1">
    <citation type="journal article" date="2018" name="Nat. Microbiol.">
        <title>Leveraging single-cell genomics to expand the fungal tree of life.</title>
        <authorList>
            <person name="Ahrendt S.R."/>
            <person name="Quandt C.A."/>
            <person name="Ciobanu D."/>
            <person name="Clum A."/>
            <person name="Salamov A."/>
            <person name="Andreopoulos B."/>
            <person name="Cheng J.F."/>
            <person name="Woyke T."/>
            <person name="Pelin A."/>
            <person name="Henrissat B."/>
            <person name="Reynolds N.K."/>
            <person name="Benny G.L."/>
            <person name="Smith M.E."/>
            <person name="James T.Y."/>
            <person name="Grigoriev I.V."/>
        </authorList>
    </citation>
    <scope>NUCLEOTIDE SEQUENCE [LARGE SCALE GENOMIC DNA]</scope>
</reference>
<evidence type="ECO:0000313" key="4">
    <source>
        <dbReference type="Proteomes" id="UP000267251"/>
    </source>
</evidence>
<feature type="domain" description="Rit1 N-terminal" evidence="2">
    <location>
        <begin position="2"/>
        <end position="276"/>
    </location>
</feature>
<sequence length="460" mass="51187">DRLCSIQEDGNFITEVVEAFPNLAVVANQRCGNWYVDPKVRNDRVNEAYFKSTDGHTGQWSFNLRRLNLPFARLALAHGGCILVDSTRRGKRLPDALSKTVPIWCAVLNGAIKRQRDALSSGKDTVHRVIDWNTAFYAPPSTVSDSERAQIAEKISGWVDALLSSPADLNDLVDPVNGLRKPFRPIWVHPGSRILENPSNYLSPEFSFTPILCVCASTSGPGTMKRRPGYYYVQGAADDEEEWNRGLTASIYWNNRESLCTQPSAQASISLIQKLVHNPKEQPVSRKKGSMVQTMPLATPIGSTGVFIGRRRSGRPPECWEAYDAIINCSHLEYLGMAEPAHQGKYLFLNIPEGKRGERQLGQAIPTALAFALPHVLARHRILIHCSQGKDRSVGIALSVLLAFFSEQGNDNASLVLSKSTSMLLLTKQDIQARLLAVQQAHPYSMPTRETLKQVHRYFL</sequence>
<keyword evidence="4" id="KW-1185">Reference proteome</keyword>
<gene>
    <name evidence="3" type="ORF">BJ684DRAFT_88</name>
</gene>
<dbReference type="OrthoDB" id="45256at2759"/>
<dbReference type="PIRSF" id="PIRSF007747">
    <property type="entry name" value="Ribosyl_Ptfrase"/>
    <property type="match status" value="1"/>
</dbReference>
<dbReference type="PANTHER" id="PTHR31811:SF0">
    <property type="entry name" value="TRNA A64-2'-O-RIBOSYLPHOSPHATE TRANSFERASE"/>
    <property type="match status" value="1"/>
</dbReference>
<dbReference type="SUPFAM" id="SSF52799">
    <property type="entry name" value="(Phosphotyrosine protein) phosphatases II"/>
    <property type="match status" value="1"/>
</dbReference>
<proteinExistence type="predicted"/>
<dbReference type="InterPro" id="IPR033421">
    <property type="entry name" value="Rit1_DUSP-like"/>
</dbReference>
<dbReference type="InterPro" id="IPR033449">
    <property type="entry name" value="Rit1_N"/>
</dbReference>
<keyword evidence="3" id="KW-0808">Transferase</keyword>
<dbReference type="EMBL" id="KZ987903">
    <property type="protein sequence ID" value="RKP14011.1"/>
    <property type="molecule type" value="Genomic_DNA"/>
</dbReference>
<accession>A0A4P9Y716</accession>
<evidence type="ECO:0000259" key="2">
    <source>
        <dbReference type="Pfam" id="PF17184"/>
    </source>
</evidence>
<organism evidence="3 4">
    <name type="scientific">Piptocephalis cylindrospora</name>
    <dbReference type="NCBI Taxonomy" id="1907219"/>
    <lineage>
        <taxon>Eukaryota</taxon>
        <taxon>Fungi</taxon>
        <taxon>Fungi incertae sedis</taxon>
        <taxon>Zoopagomycota</taxon>
        <taxon>Zoopagomycotina</taxon>
        <taxon>Zoopagomycetes</taxon>
        <taxon>Zoopagales</taxon>
        <taxon>Piptocephalidaceae</taxon>
        <taxon>Piptocephalis</taxon>
    </lineage>
</organism>
<dbReference type="GO" id="GO:0019988">
    <property type="term" value="P:charged-tRNA amino acid modification"/>
    <property type="evidence" value="ECO:0007669"/>
    <property type="project" value="InterPro"/>
</dbReference>
<dbReference type="Pfam" id="PF17184">
    <property type="entry name" value="Rit1_C"/>
    <property type="match status" value="1"/>
</dbReference>
<dbReference type="InterPro" id="IPR029021">
    <property type="entry name" value="Prot-tyrosine_phosphatase-like"/>
</dbReference>
<evidence type="ECO:0000259" key="1">
    <source>
        <dbReference type="Pfam" id="PF04179"/>
    </source>
</evidence>
<dbReference type="Gene3D" id="3.90.190.10">
    <property type="entry name" value="Protein tyrosine phosphatase superfamily"/>
    <property type="match status" value="1"/>
</dbReference>
<dbReference type="AlphaFoldDB" id="A0A4P9Y716"/>
<dbReference type="InterPro" id="IPR007306">
    <property type="entry name" value="Rit1"/>
</dbReference>
<dbReference type="GO" id="GO:0005737">
    <property type="term" value="C:cytoplasm"/>
    <property type="evidence" value="ECO:0007669"/>
    <property type="project" value="TreeGrafter"/>
</dbReference>
<evidence type="ECO:0000313" key="3">
    <source>
        <dbReference type="EMBL" id="RKP14011.1"/>
    </source>
</evidence>
<feature type="domain" description="Rit1 DUSP-like" evidence="1">
    <location>
        <begin position="346"/>
        <end position="458"/>
    </location>
</feature>
<feature type="non-terminal residue" evidence="3">
    <location>
        <position position="1"/>
    </location>
</feature>
<dbReference type="Pfam" id="PF04179">
    <property type="entry name" value="Init_tRNA_PT"/>
    <property type="match status" value="1"/>
</dbReference>
<dbReference type="GO" id="GO:0043399">
    <property type="term" value="F:tRNA adenosine(64)-2'-O-ribosylphosphate transferase activity"/>
    <property type="evidence" value="ECO:0007669"/>
    <property type="project" value="InterPro"/>
</dbReference>
<dbReference type="Proteomes" id="UP000267251">
    <property type="component" value="Unassembled WGS sequence"/>
</dbReference>
<dbReference type="PANTHER" id="PTHR31811">
    <property type="entry name" value="TRNA A64-2'-O-RIBOSYLPHOSPHATE TRANSFERASE"/>
    <property type="match status" value="1"/>
</dbReference>